<evidence type="ECO:0000313" key="2">
    <source>
        <dbReference type="Proteomes" id="UP000199706"/>
    </source>
</evidence>
<organism evidence="1 2">
    <name type="scientific">Paraburkholderia phenazinium</name>
    <dbReference type="NCBI Taxonomy" id="60549"/>
    <lineage>
        <taxon>Bacteria</taxon>
        <taxon>Pseudomonadati</taxon>
        <taxon>Pseudomonadota</taxon>
        <taxon>Betaproteobacteria</taxon>
        <taxon>Burkholderiales</taxon>
        <taxon>Burkholderiaceae</taxon>
        <taxon>Paraburkholderia</taxon>
    </lineage>
</organism>
<dbReference type="Pfam" id="PF13591">
    <property type="entry name" value="MerR_2"/>
    <property type="match status" value="1"/>
</dbReference>
<protein>
    <submittedName>
        <fullName evidence="1">Chaperone modulatory protein CbpM</fullName>
    </submittedName>
</protein>
<evidence type="ECO:0000313" key="1">
    <source>
        <dbReference type="EMBL" id="SDH35418.1"/>
    </source>
</evidence>
<reference evidence="1 2" key="1">
    <citation type="submission" date="2016-10" db="EMBL/GenBank/DDBJ databases">
        <authorList>
            <person name="de Groot N.N."/>
        </authorList>
    </citation>
    <scope>NUCLEOTIDE SEQUENCE [LARGE SCALE GENOMIC DNA]</scope>
    <source>
        <strain evidence="1 2">LMG 2247</strain>
    </source>
</reference>
<dbReference type="RefSeq" id="WP_090686418.1">
    <property type="nucleotide sequence ID" value="NZ_CADERL010000004.1"/>
</dbReference>
<dbReference type="EMBL" id="FNCJ01000009">
    <property type="protein sequence ID" value="SDH35418.1"/>
    <property type="molecule type" value="Genomic_DNA"/>
</dbReference>
<proteinExistence type="predicted"/>
<dbReference type="Gene3D" id="1.10.1660.10">
    <property type="match status" value="1"/>
</dbReference>
<name>A0A1G8BQQ2_9BURK</name>
<sequence>MKETVTTYLEGQIVNEEMEFTLVELCRASGASQEEVTLWVAEGAFAPHGARPDEWRFSGASLRRVRTARRLAHDLEINPPGIALVLDLLDEIDALRANPRRARSG</sequence>
<dbReference type="OrthoDB" id="8562553at2"/>
<accession>A0A1G8BQQ2</accession>
<dbReference type="Proteomes" id="UP000199706">
    <property type="component" value="Unassembled WGS sequence"/>
</dbReference>
<dbReference type="AlphaFoldDB" id="A0A1G8BQQ2"/>
<gene>
    <name evidence="1" type="ORF">SAMN05216466_109125</name>
</gene>